<sequence length="130" mass="14991">MGNGPDDAYISGNPEVPEYGLGLGRGWNGEDFTYWTRYLVLVITECRPWVSVGAGRSRRHILTCSLSMTYRGILVIFHRNRLISSSKIKNREERGQREEENRVDEEEDQEEEKEMARAREIGDGELAMPR</sequence>
<gene>
    <name evidence="2" type="ORF">Sjap_015586</name>
</gene>
<keyword evidence="3" id="KW-1185">Reference proteome</keyword>
<evidence type="ECO:0000313" key="2">
    <source>
        <dbReference type="EMBL" id="KAK9116639.1"/>
    </source>
</evidence>
<feature type="compositionally biased region" description="Acidic residues" evidence="1">
    <location>
        <begin position="101"/>
        <end position="113"/>
    </location>
</feature>
<feature type="region of interest" description="Disordered" evidence="1">
    <location>
        <begin position="88"/>
        <end position="130"/>
    </location>
</feature>
<dbReference type="Proteomes" id="UP001417504">
    <property type="component" value="Unassembled WGS sequence"/>
</dbReference>
<comment type="caution">
    <text evidence="2">The sequence shown here is derived from an EMBL/GenBank/DDBJ whole genome shotgun (WGS) entry which is preliminary data.</text>
</comment>
<reference evidence="2 3" key="1">
    <citation type="submission" date="2024-01" db="EMBL/GenBank/DDBJ databases">
        <title>Genome assemblies of Stephania.</title>
        <authorList>
            <person name="Yang L."/>
        </authorList>
    </citation>
    <scope>NUCLEOTIDE SEQUENCE [LARGE SCALE GENOMIC DNA]</scope>
    <source>
        <strain evidence="2">QJT</strain>
        <tissue evidence="2">Leaf</tissue>
    </source>
</reference>
<dbReference type="EMBL" id="JBBNAE010000006">
    <property type="protein sequence ID" value="KAK9116639.1"/>
    <property type="molecule type" value="Genomic_DNA"/>
</dbReference>
<organism evidence="2 3">
    <name type="scientific">Stephania japonica</name>
    <dbReference type="NCBI Taxonomy" id="461633"/>
    <lineage>
        <taxon>Eukaryota</taxon>
        <taxon>Viridiplantae</taxon>
        <taxon>Streptophyta</taxon>
        <taxon>Embryophyta</taxon>
        <taxon>Tracheophyta</taxon>
        <taxon>Spermatophyta</taxon>
        <taxon>Magnoliopsida</taxon>
        <taxon>Ranunculales</taxon>
        <taxon>Menispermaceae</taxon>
        <taxon>Menispermoideae</taxon>
        <taxon>Cissampelideae</taxon>
        <taxon>Stephania</taxon>
    </lineage>
</organism>
<proteinExistence type="predicted"/>
<feature type="compositionally biased region" description="Basic and acidic residues" evidence="1">
    <location>
        <begin position="89"/>
        <end position="100"/>
    </location>
</feature>
<evidence type="ECO:0000256" key="1">
    <source>
        <dbReference type="SAM" id="MobiDB-lite"/>
    </source>
</evidence>
<name>A0AAP0IJE6_9MAGN</name>
<evidence type="ECO:0000313" key="3">
    <source>
        <dbReference type="Proteomes" id="UP001417504"/>
    </source>
</evidence>
<dbReference type="AlphaFoldDB" id="A0AAP0IJE6"/>
<protein>
    <submittedName>
        <fullName evidence="2">Uncharacterized protein</fullName>
    </submittedName>
</protein>
<accession>A0AAP0IJE6</accession>